<dbReference type="GO" id="GO:0004553">
    <property type="term" value="F:hydrolase activity, hydrolyzing O-glycosyl compounds"/>
    <property type="evidence" value="ECO:0007669"/>
    <property type="project" value="InterPro"/>
</dbReference>
<dbReference type="Gene3D" id="3.20.20.80">
    <property type="entry name" value="Glycosidases"/>
    <property type="match status" value="1"/>
</dbReference>
<keyword evidence="1 3" id="KW-0378">Hydrolase</keyword>
<dbReference type="EMBL" id="LCBC01000001">
    <property type="protein sequence ID" value="KKS05056.1"/>
    <property type="molecule type" value="Genomic_DNA"/>
</dbReference>
<gene>
    <name evidence="5" type="ORF">UU56_C0001G0023</name>
</gene>
<protein>
    <recommendedName>
        <fullName evidence="4">Glycoside hydrolase family 5 domain-containing protein</fullName>
    </recommendedName>
</protein>
<organism evidence="5 6">
    <name type="scientific">Candidatus Curtissbacteria bacterium GW2011_GWA2_41_24</name>
    <dbReference type="NCBI Taxonomy" id="1618411"/>
    <lineage>
        <taxon>Bacteria</taxon>
        <taxon>Candidatus Curtissiibacteriota</taxon>
    </lineage>
</organism>
<dbReference type="InterPro" id="IPR001547">
    <property type="entry name" value="Glyco_hydro_5"/>
</dbReference>
<evidence type="ECO:0000256" key="3">
    <source>
        <dbReference type="RuleBase" id="RU361153"/>
    </source>
</evidence>
<keyword evidence="2 3" id="KW-0326">Glycosidase</keyword>
<dbReference type="GO" id="GO:0000272">
    <property type="term" value="P:polysaccharide catabolic process"/>
    <property type="evidence" value="ECO:0007669"/>
    <property type="project" value="InterPro"/>
</dbReference>
<dbReference type="InterPro" id="IPR017853">
    <property type="entry name" value="GH"/>
</dbReference>
<comment type="similarity">
    <text evidence="3">Belongs to the glycosyl hydrolase 5 (cellulase A) family.</text>
</comment>
<dbReference type="Pfam" id="PF00150">
    <property type="entry name" value="Cellulase"/>
    <property type="match status" value="1"/>
</dbReference>
<proteinExistence type="inferred from homology"/>
<accession>A0A0G0Y6H3</accession>
<evidence type="ECO:0000313" key="6">
    <source>
        <dbReference type="Proteomes" id="UP000034493"/>
    </source>
</evidence>
<dbReference type="SUPFAM" id="SSF51445">
    <property type="entry name" value="(Trans)glycosidases"/>
    <property type="match status" value="1"/>
</dbReference>
<dbReference type="AlphaFoldDB" id="A0A0G0Y6H3"/>
<evidence type="ECO:0000259" key="4">
    <source>
        <dbReference type="Pfam" id="PF00150"/>
    </source>
</evidence>
<name>A0A0G0Y6H3_9BACT</name>
<feature type="domain" description="Glycoside hydrolase family 5" evidence="4">
    <location>
        <begin position="65"/>
        <end position="229"/>
    </location>
</feature>
<comment type="caution">
    <text evidence="5">The sequence shown here is derived from an EMBL/GenBank/DDBJ whole genome shotgun (WGS) entry which is preliminary data.</text>
</comment>
<evidence type="ECO:0000256" key="2">
    <source>
        <dbReference type="ARBA" id="ARBA00023295"/>
    </source>
</evidence>
<dbReference type="Proteomes" id="UP000034493">
    <property type="component" value="Unassembled WGS sequence"/>
</dbReference>
<evidence type="ECO:0000313" key="5">
    <source>
        <dbReference type="EMBL" id="KKS05056.1"/>
    </source>
</evidence>
<reference evidence="5 6" key="1">
    <citation type="journal article" date="2015" name="Nature">
        <title>rRNA introns, odd ribosomes, and small enigmatic genomes across a large radiation of phyla.</title>
        <authorList>
            <person name="Brown C.T."/>
            <person name="Hug L.A."/>
            <person name="Thomas B.C."/>
            <person name="Sharon I."/>
            <person name="Castelle C.J."/>
            <person name="Singh A."/>
            <person name="Wilkins M.J."/>
            <person name="Williams K.H."/>
            <person name="Banfield J.F."/>
        </authorList>
    </citation>
    <scope>NUCLEOTIDE SEQUENCE [LARGE SCALE GENOMIC DNA]</scope>
</reference>
<sequence>MKITWDYLLPLNSPLIHKVKVFMLRRLFIVFFLLILIFLANAFANPIPQRKFDPDFKPTYGVSYSFEQASWYGLNPRDSYTKLLDEFKFKWVRLPFFWNLMIDSQGNLKIDDLKFAIEEANKRNVKVIIALGAKTPYYPEYHWPENIASQVKFAERITLDHPVAEEILAIDKKVVSELSAYDNIAYWQVENEPLVGNVNKWKIDPSLVAAEVEIVRKTDSQKRPIVLNHAATGFYDKSWKELLPILKPGDVFAVNAFFKTKGTDLISAKIFGREIHILWPDHLVWPVHSWWIFSPNYQTIKETVEANGNKLWILEMQSEPYIKKIEQADDPFLTFTPQDIITGNNFLKSYQIESIGLWGAHFWQYQQKKGNSAWVDTAKSVVNN</sequence>
<evidence type="ECO:0000256" key="1">
    <source>
        <dbReference type="ARBA" id="ARBA00022801"/>
    </source>
</evidence>